<dbReference type="InterPro" id="IPR011010">
    <property type="entry name" value="DNA_brk_join_enz"/>
</dbReference>
<keyword evidence="6" id="KW-1185">Reference proteome</keyword>
<protein>
    <recommendedName>
        <fullName evidence="4">Tyr recombinase domain-containing protein</fullName>
    </recommendedName>
</protein>
<evidence type="ECO:0000256" key="2">
    <source>
        <dbReference type="ARBA" id="ARBA00023125"/>
    </source>
</evidence>
<evidence type="ECO:0000256" key="1">
    <source>
        <dbReference type="ARBA" id="ARBA00008857"/>
    </source>
</evidence>
<dbReference type="Gene3D" id="1.10.443.10">
    <property type="entry name" value="Intergrase catalytic core"/>
    <property type="match status" value="1"/>
</dbReference>
<dbReference type="Proteomes" id="UP000325517">
    <property type="component" value="Chromosome"/>
</dbReference>
<comment type="similarity">
    <text evidence="1">Belongs to the 'phage' integrase family.</text>
</comment>
<keyword evidence="3" id="KW-0233">DNA recombination</keyword>
<evidence type="ECO:0000313" key="6">
    <source>
        <dbReference type="Proteomes" id="UP000325517"/>
    </source>
</evidence>
<dbReference type="EMBL" id="CP031223">
    <property type="protein sequence ID" value="QFG00369.1"/>
    <property type="molecule type" value="Genomic_DNA"/>
</dbReference>
<proteinExistence type="inferred from homology"/>
<dbReference type="OrthoDB" id="111144at2"/>
<reference evidence="5 6" key="1">
    <citation type="submission" date="2018-07" db="EMBL/GenBank/DDBJ databases">
        <title>Complete genome sequence of Psychrobacillus sp. PB01, isolated from iceberg, and comparative genome analysis of Psychrobacillus strains.</title>
        <authorList>
            <person name="Lee P.C."/>
        </authorList>
    </citation>
    <scope>NUCLEOTIDE SEQUENCE [LARGE SCALE GENOMIC DNA]</scope>
    <source>
        <strain evidence="5 6">PB01</strain>
    </source>
</reference>
<dbReference type="InterPro" id="IPR002104">
    <property type="entry name" value="Integrase_catalytic"/>
</dbReference>
<keyword evidence="2" id="KW-0238">DNA-binding</keyword>
<dbReference type="RefSeq" id="WP_151701256.1">
    <property type="nucleotide sequence ID" value="NZ_CP031223.1"/>
</dbReference>
<dbReference type="PANTHER" id="PTHR30349:SF41">
    <property type="entry name" value="INTEGRASE_RECOMBINASE PROTEIN MJ0367-RELATED"/>
    <property type="match status" value="1"/>
</dbReference>
<organism evidence="5 6">
    <name type="scientific">Psychrobacillus glaciei</name>
    <dbReference type="NCBI Taxonomy" id="2283160"/>
    <lineage>
        <taxon>Bacteria</taxon>
        <taxon>Bacillati</taxon>
        <taxon>Bacillota</taxon>
        <taxon>Bacilli</taxon>
        <taxon>Bacillales</taxon>
        <taxon>Bacillaceae</taxon>
        <taxon>Psychrobacillus</taxon>
    </lineage>
</organism>
<evidence type="ECO:0000256" key="3">
    <source>
        <dbReference type="ARBA" id="ARBA00023172"/>
    </source>
</evidence>
<dbReference type="PROSITE" id="PS51898">
    <property type="entry name" value="TYR_RECOMBINASE"/>
    <property type="match status" value="1"/>
</dbReference>
<dbReference type="GO" id="GO:0015074">
    <property type="term" value="P:DNA integration"/>
    <property type="evidence" value="ECO:0007669"/>
    <property type="project" value="InterPro"/>
</dbReference>
<dbReference type="PANTHER" id="PTHR30349">
    <property type="entry name" value="PHAGE INTEGRASE-RELATED"/>
    <property type="match status" value="1"/>
</dbReference>
<dbReference type="GO" id="GO:0003677">
    <property type="term" value="F:DNA binding"/>
    <property type="evidence" value="ECO:0007669"/>
    <property type="project" value="UniProtKB-KW"/>
</dbReference>
<dbReference type="AlphaFoldDB" id="A0A5J6SQU0"/>
<dbReference type="CDD" id="cd00397">
    <property type="entry name" value="DNA_BRE_C"/>
    <property type="match status" value="1"/>
</dbReference>
<dbReference type="SUPFAM" id="SSF56349">
    <property type="entry name" value="DNA breaking-rejoining enzymes"/>
    <property type="match status" value="1"/>
</dbReference>
<dbReference type="InterPro" id="IPR013762">
    <property type="entry name" value="Integrase-like_cat_sf"/>
</dbReference>
<sequence>MNTALEELEIYKKNVRLAKSTLYTYTLYLKKFLKYLSEEMENDLHLIYLDKVSKLIDINGRIIRYFPINSKIIDNYLSLIKHKGFNVLKDNYKALMSFFKFLEHNYNFSNPMYTLEFQLKDYLEEKKYFTVLTRGNILKLLNTIHVHSDNLERDVNLFLTLISTGCRIGEILKLKCEEIDGTNDTLFLNKTKTKVERLLFLRIEMGKALKKYTINCNRKSSDFVFLSDDNKPFTNKEINTLLKKYLEIARLPIITVHGLRRTFATIMADQGTPIDVIRQLLGHESLSTTKQYINPHYVRNKDFNAPNNKLILDYLNHKI</sequence>
<evidence type="ECO:0000313" key="5">
    <source>
        <dbReference type="EMBL" id="QFG00369.1"/>
    </source>
</evidence>
<dbReference type="InterPro" id="IPR050090">
    <property type="entry name" value="Tyrosine_recombinase_XerCD"/>
</dbReference>
<accession>A0A5J6SQU0</accession>
<gene>
    <name evidence="5" type="ORF">PB01_17015</name>
</gene>
<name>A0A5J6SQU0_9BACI</name>
<dbReference type="Pfam" id="PF00589">
    <property type="entry name" value="Phage_integrase"/>
    <property type="match status" value="1"/>
</dbReference>
<dbReference type="KEGG" id="psyo:PB01_17015"/>
<feature type="domain" description="Tyr recombinase" evidence="4">
    <location>
        <begin position="124"/>
        <end position="305"/>
    </location>
</feature>
<dbReference type="GO" id="GO:0006310">
    <property type="term" value="P:DNA recombination"/>
    <property type="evidence" value="ECO:0007669"/>
    <property type="project" value="UniProtKB-KW"/>
</dbReference>
<evidence type="ECO:0000259" key="4">
    <source>
        <dbReference type="PROSITE" id="PS51898"/>
    </source>
</evidence>